<keyword evidence="1" id="KW-1133">Transmembrane helix</keyword>
<accession>A0A9E6Y123</accession>
<evidence type="ECO:0000313" key="4">
    <source>
        <dbReference type="Proteomes" id="UP001162834"/>
    </source>
</evidence>
<proteinExistence type="predicted"/>
<dbReference type="EMBL" id="CP087164">
    <property type="protein sequence ID" value="UGS38237.1"/>
    <property type="molecule type" value="Genomic_DNA"/>
</dbReference>
<dbReference type="RefSeq" id="WP_259312267.1">
    <property type="nucleotide sequence ID" value="NZ_CP087164.1"/>
</dbReference>
<dbReference type="Proteomes" id="UP001162834">
    <property type="component" value="Chromosome"/>
</dbReference>
<evidence type="ECO:0000259" key="2">
    <source>
        <dbReference type="Pfam" id="PF08044"/>
    </source>
</evidence>
<protein>
    <recommendedName>
        <fullName evidence="2">DUF1707 domain-containing protein</fullName>
    </recommendedName>
</protein>
<evidence type="ECO:0000313" key="3">
    <source>
        <dbReference type="EMBL" id="UGS38237.1"/>
    </source>
</evidence>
<reference evidence="3" key="1">
    <citation type="journal article" date="2022" name="Int. J. Syst. Evol. Microbiol.">
        <title>Pseudomonas aegrilactucae sp. nov. and Pseudomonas morbosilactucae sp. nov., pathogens causing bacterial rot of lettuce in Japan.</title>
        <authorList>
            <person name="Sawada H."/>
            <person name="Fujikawa T."/>
            <person name="Satou M."/>
        </authorList>
    </citation>
    <scope>NUCLEOTIDE SEQUENCE</scope>
    <source>
        <strain evidence="3">0166_1</strain>
    </source>
</reference>
<evidence type="ECO:0000256" key="1">
    <source>
        <dbReference type="SAM" id="Phobius"/>
    </source>
</evidence>
<keyword evidence="1" id="KW-0812">Transmembrane</keyword>
<sequence>MAATIWASDAERENCSRLLHGAYAEGRISLGDLEERLHAVQRAGSRAELTRLTRGIPQRRLERFGAAVDRFDRAALKAHGTTAVAVNASLVGIWEITGGGAFWPAIALVPSALLLGWHAASSWTVRRFVRRRYG</sequence>
<feature type="domain" description="DUF1707" evidence="2">
    <location>
        <begin position="7"/>
        <end position="57"/>
    </location>
</feature>
<dbReference type="AlphaFoldDB" id="A0A9E6Y123"/>
<organism evidence="3 4">
    <name type="scientific">Capillimicrobium parvum</name>
    <dbReference type="NCBI Taxonomy" id="2884022"/>
    <lineage>
        <taxon>Bacteria</taxon>
        <taxon>Bacillati</taxon>
        <taxon>Actinomycetota</taxon>
        <taxon>Thermoleophilia</taxon>
        <taxon>Solirubrobacterales</taxon>
        <taxon>Capillimicrobiaceae</taxon>
        <taxon>Capillimicrobium</taxon>
    </lineage>
</organism>
<feature type="transmembrane region" description="Helical" evidence="1">
    <location>
        <begin position="101"/>
        <end position="125"/>
    </location>
</feature>
<dbReference type="KEGG" id="sbae:DSM104329_04661"/>
<dbReference type="InterPro" id="IPR012551">
    <property type="entry name" value="DUF1707_SHOCT-like"/>
</dbReference>
<dbReference type="Pfam" id="PF08044">
    <property type="entry name" value="DUF1707"/>
    <property type="match status" value="1"/>
</dbReference>
<gene>
    <name evidence="3" type="ORF">DSM104329_04661</name>
</gene>
<keyword evidence="1" id="KW-0472">Membrane</keyword>
<keyword evidence="4" id="KW-1185">Reference proteome</keyword>
<name>A0A9E6Y123_9ACTN</name>